<keyword evidence="4 7" id="KW-0863">Zinc-finger</keyword>
<evidence type="ECO:0000259" key="8">
    <source>
        <dbReference type="PROSITE" id="PS50157"/>
    </source>
</evidence>
<dbReference type="SUPFAM" id="SSF57667">
    <property type="entry name" value="beta-beta-alpha zinc fingers"/>
    <property type="match status" value="1"/>
</dbReference>
<dbReference type="PANTHER" id="PTHR10032">
    <property type="entry name" value="ZINC FINGER PROTEIN WITH KRAB AND SCAN DOMAINS"/>
    <property type="match status" value="1"/>
</dbReference>
<keyword evidence="2" id="KW-0479">Metal-binding</keyword>
<keyword evidence="3" id="KW-0677">Repeat</keyword>
<accession>A0AAE1PLV5</accession>
<dbReference type="PROSITE" id="PS00028">
    <property type="entry name" value="ZINC_FINGER_C2H2_1"/>
    <property type="match status" value="1"/>
</dbReference>
<sequence>MCRAGSFTSCQTCGQRFHGVYQKYNLKRHMSIHTGERPYPCPSCPAAFNQKCNMKRHLESVHGMKAGTGPQDSPQIHLELSQGTKPSLMAMCTQEMHNVSTARSHMMATTNSQVTATGQAMMSHTDDTTASQSSQHLQQ</sequence>
<keyword evidence="10" id="KW-1185">Reference proteome</keyword>
<dbReference type="AlphaFoldDB" id="A0AAE1PLV5"/>
<dbReference type="InterPro" id="IPR027756">
    <property type="entry name" value="Ovo-like"/>
</dbReference>
<proteinExistence type="predicted"/>
<dbReference type="Gene3D" id="3.30.160.60">
    <property type="entry name" value="Classic Zinc Finger"/>
    <property type="match status" value="2"/>
</dbReference>
<comment type="subcellular location">
    <subcellularLocation>
        <location evidence="1">Nucleus</location>
    </subcellularLocation>
</comment>
<dbReference type="Proteomes" id="UP001292094">
    <property type="component" value="Unassembled WGS sequence"/>
</dbReference>
<comment type="caution">
    <text evidence="9">The sequence shown here is derived from an EMBL/GenBank/DDBJ whole genome shotgun (WGS) entry which is preliminary data.</text>
</comment>
<protein>
    <recommendedName>
        <fullName evidence="8">C2H2-type domain-containing protein</fullName>
    </recommendedName>
</protein>
<feature type="domain" description="C2H2-type" evidence="8">
    <location>
        <begin position="8"/>
        <end position="38"/>
    </location>
</feature>
<dbReference type="InterPro" id="IPR013087">
    <property type="entry name" value="Znf_C2H2_type"/>
</dbReference>
<evidence type="ECO:0000256" key="7">
    <source>
        <dbReference type="PROSITE-ProRule" id="PRU00042"/>
    </source>
</evidence>
<dbReference type="GO" id="GO:0000978">
    <property type="term" value="F:RNA polymerase II cis-regulatory region sequence-specific DNA binding"/>
    <property type="evidence" value="ECO:0007669"/>
    <property type="project" value="TreeGrafter"/>
</dbReference>
<gene>
    <name evidence="9" type="ORF">Pmani_018736</name>
</gene>
<dbReference type="GO" id="GO:0009913">
    <property type="term" value="P:epidermal cell differentiation"/>
    <property type="evidence" value="ECO:0007669"/>
    <property type="project" value="TreeGrafter"/>
</dbReference>
<evidence type="ECO:0000313" key="10">
    <source>
        <dbReference type="Proteomes" id="UP001292094"/>
    </source>
</evidence>
<dbReference type="PROSITE" id="PS50157">
    <property type="entry name" value="ZINC_FINGER_C2H2_2"/>
    <property type="match status" value="2"/>
</dbReference>
<evidence type="ECO:0000256" key="4">
    <source>
        <dbReference type="ARBA" id="ARBA00022771"/>
    </source>
</evidence>
<name>A0AAE1PLV5_9EUCA</name>
<feature type="domain" description="C2H2-type" evidence="8">
    <location>
        <begin position="39"/>
        <end position="62"/>
    </location>
</feature>
<dbReference type="Pfam" id="PF13465">
    <property type="entry name" value="zf-H2C2_2"/>
    <property type="match status" value="1"/>
</dbReference>
<evidence type="ECO:0000256" key="2">
    <source>
        <dbReference type="ARBA" id="ARBA00022723"/>
    </source>
</evidence>
<evidence type="ECO:0000313" key="9">
    <source>
        <dbReference type="EMBL" id="KAK4309625.1"/>
    </source>
</evidence>
<dbReference type="PANTHER" id="PTHR10032:SF220">
    <property type="entry name" value="TRANSCRIPTION FACTOR OVO-LIKE PROTEIN 3-RELATED"/>
    <property type="match status" value="1"/>
</dbReference>
<dbReference type="GO" id="GO:0005634">
    <property type="term" value="C:nucleus"/>
    <property type="evidence" value="ECO:0007669"/>
    <property type="project" value="UniProtKB-SubCell"/>
</dbReference>
<dbReference type="InterPro" id="IPR036236">
    <property type="entry name" value="Znf_C2H2_sf"/>
</dbReference>
<dbReference type="SMART" id="SM00355">
    <property type="entry name" value="ZnF_C2H2"/>
    <property type="match status" value="2"/>
</dbReference>
<reference evidence="9" key="1">
    <citation type="submission" date="2023-11" db="EMBL/GenBank/DDBJ databases">
        <title>Genome assemblies of two species of porcelain crab, Petrolisthes cinctipes and Petrolisthes manimaculis (Anomura: Porcellanidae).</title>
        <authorList>
            <person name="Angst P."/>
        </authorList>
    </citation>
    <scope>NUCLEOTIDE SEQUENCE</scope>
    <source>
        <strain evidence="9">PB745_02</strain>
        <tissue evidence="9">Gill</tissue>
    </source>
</reference>
<dbReference type="FunFam" id="3.30.160.60:FF:000446">
    <property type="entry name" value="Zinc finger protein"/>
    <property type="match status" value="1"/>
</dbReference>
<dbReference type="GO" id="GO:0000981">
    <property type="term" value="F:DNA-binding transcription factor activity, RNA polymerase II-specific"/>
    <property type="evidence" value="ECO:0007669"/>
    <property type="project" value="TreeGrafter"/>
</dbReference>
<organism evidence="9 10">
    <name type="scientific">Petrolisthes manimaculis</name>
    <dbReference type="NCBI Taxonomy" id="1843537"/>
    <lineage>
        <taxon>Eukaryota</taxon>
        <taxon>Metazoa</taxon>
        <taxon>Ecdysozoa</taxon>
        <taxon>Arthropoda</taxon>
        <taxon>Crustacea</taxon>
        <taxon>Multicrustacea</taxon>
        <taxon>Malacostraca</taxon>
        <taxon>Eumalacostraca</taxon>
        <taxon>Eucarida</taxon>
        <taxon>Decapoda</taxon>
        <taxon>Pleocyemata</taxon>
        <taxon>Anomura</taxon>
        <taxon>Galatheoidea</taxon>
        <taxon>Porcellanidae</taxon>
        <taxon>Petrolisthes</taxon>
    </lineage>
</organism>
<evidence type="ECO:0000256" key="5">
    <source>
        <dbReference type="ARBA" id="ARBA00022833"/>
    </source>
</evidence>
<keyword evidence="6" id="KW-0539">Nucleus</keyword>
<keyword evidence="5" id="KW-0862">Zinc</keyword>
<evidence type="ECO:0000256" key="6">
    <source>
        <dbReference type="ARBA" id="ARBA00023242"/>
    </source>
</evidence>
<evidence type="ECO:0000256" key="1">
    <source>
        <dbReference type="ARBA" id="ARBA00004123"/>
    </source>
</evidence>
<dbReference type="EMBL" id="JAWZYT010001729">
    <property type="protein sequence ID" value="KAK4309625.1"/>
    <property type="molecule type" value="Genomic_DNA"/>
</dbReference>
<dbReference type="GO" id="GO:0008270">
    <property type="term" value="F:zinc ion binding"/>
    <property type="evidence" value="ECO:0007669"/>
    <property type="project" value="UniProtKB-KW"/>
</dbReference>
<evidence type="ECO:0000256" key="3">
    <source>
        <dbReference type="ARBA" id="ARBA00022737"/>
    </source>
</evidence>